<reference evidence="2" key="1">
    <citation type="journal article" date="2019" name="Int. J. Syst. Evol. Microbiol.">
        <title>The Global Catalogue of Microorganisms (GCM) 10K type strain sequencing project: providing services to taxonomists for standard genome sequencing and annotation.</title>
        <authorList>
            <consortium name="The Broad Institute Genomics Platform"/>
            <consortium name="The Broad Institute Genome Sequencing Center for Infectious Disease"/>
            <person name="Wu L."/>
            <person name="Ma J."/>
        </authorList>
    </citation>
    <scope>NUCLEOTIDE SEQUENCE [LARGE SCALE GENOMIC DNA]</scope>
    <source>
        <strain evidence="2">DFY28</strain>
    </source>
</reference>
<protein>
    <recommendedName>
        <fullName evidence="3">HicB family protein</fullName>
    </recommendedName>
</protein>
<evidence type="ECO:0000313" key="1">
    <source>
        <dbReference type="EMBL" id="MFD1784389.1"/>
    </source>
</evidence>
<organism evidence="1 2">
    <name type="scientific">Phenylobacterium terrae</name>
    <dbReference type="NCBI Taxonomy" id="2665495"/>
    <lineage>
        <taxon>Bacteria</taxon>
        <taxon>Pseudomonadati</taxon>
        <taxon>Pseudomonadota</taxon>
        <taxon>Alphaproteobacteria</taxon>
        <taxon>Caulobacterales</taxon>
        <taxon>Caulobacteraceae</taxon>
        <taxon>Phenylobacterium</taxon>
    </lineage>
</organism>
<dbReference type="RefSeq" id="WP_377283663.1">
    <property type="nucleotide sequence ID" value="NZ_JBHRSI010000009.1"/>
</dbReference>
<name>A0ABW4N4H9_9CAUL</name>
<keyword evidence="2" id="KW-1185">Reference proteome</keyword>
<dbReference type="EMBL" id="JBHUEY010000001">
    <property type="protein sequence ID" value="MFD1784389.1"/>
    <property type="molecule type" value="Genomic_DNA"/>
</dbReference>
<proteinExistence type="predicted"/>
<dbReference type="Proteomes" id="UP001597237">
    <property type="component" value="Unassembled WGS sequence"/>
</dbReference>
<gene>
    <name evidence="1" type="ORF">ACFSC0_13360</name>
</gene>
<evidence type="ECO:0000313" key="2">
    <source>
        <dbReference type="Proteomes" id="UP001597237"/>
    </source>
</evidence>
<sequence>MRSYRLYILTRHERISGSLNAAHASDEEALSFAEALRGAAHAVEVWLGERLIGRVGAEFELA</sequence>
<evidence type="ECO:0008006" key="3">
    <source>
        <dbReference type="Google" id="ProtNLM"/>
    </source>
</evidence>
<comment type="caution">
    <text evidence="1">The sequence shown here is derived from an EMBL/GenBank/DDBJ whole genome shotgun (WGS) entry which is preliminary data.</text>
</comment>
<accession>A0ABW4N4H9</accession>